<name>A0A098QWK9_9SPIO</name>
<protein>
    <submittedName>
        <fullName evidence="2">Uncharacterized protein</fullName>
    </submittedName>
</protein>
<evidence type="ECO:0000256" key="1">
    <source>
        <dbReference type="SAM" id="MobiDB-lite"/>
    </source>
</evidence>
<evidence type="ECO:0000313" key="2">
    <source>
        <dbReference type="EMBL" id="KGE70837.1"/>
    </source>
</evidence>
<dbReference type="EMBL" id="JNUP01000072">
    <property type="protein sequence ID" value="KGE70837.1"/>
    <property type="molecule type" value="Genomic_DNA"/>
</dbReference>
<proteinExistence type="predicted"/>
<dbReference type="Proteomes" id="UP000029692">
    <property type="component" value="Unassembled WGS sequence"/>
</dbReference>
<dbReference type="AlphaFoldDB" id="A0A098QWK9"/>
<accession>A0A098QWK9</accession>
<comment type="caution">
    <text evidence="2">The sequence shown here is derived from an EMBL/GenBank/DDBJ whole genome shotgun (WGS) entry which is preliminary data.</text>
</comment>
<keyword evidence="3" id="KW-1185">Reference proteome</keyword>
<feature type="region of interest" description="Disordered" evidence="1">
    <location>
        <begin position="14"/>
        <end position="61"/>
    </location>
</feature>
<organism evidence="2 3">
    <name type="scientific">Spirochaeta lutea</name>
    <dbReference type="NCBI Taxonomy" id="1480694"/>
    <lineage>
        <taxon>Bacteria</taxon>
        <taxon>Pseudomonadati</taxon>
        <taxon>Spirochaetota</taxon>
        <taxon>Spirochaetia</taxon>
        <taxon>Spirochaetales</taxon>
        <taxon>Spirochaetaceae</taxon>
        <taxon>Spirochaeta</taxon>
    </lineage>
</organism>
<sequence>MHRWANLVRLGCMESPDSDLKGRPGVMRPRETGTTSAGSVRSPKQARLTEGVLEPTMESPG</sequence>
<reference evidence="2 3" key="1">
    <citation type="submission" date="2014-05" db="EMBL/GenBank/DDBJ databases">
        <title>De novo Genome Sequence of Spirocheata sp.</title>
        <authorList>
            <person name="Shivani Y."/>
            <person name="Subhash Y."/>
            <person name="Tushar L."/>
            <person name="Sasikala C."/>
            <person name="Ramana C.V."/>
        </authorList>
    </citation>
    <scope>NUCLEOTIDE SEQUENCE [LARGE SCALE GENOMIC DNA]</scope>
    <source>
        <strain evidence="2 3">JC230</strain>
    </source>
</reference>
<evidence type="ECO:0000313" key="3">
    <source>
        <dbReference type="Proteomes" id="UP000029692"/>
    </source>
</evidence>
<gene>
    <name evidence="2" type="ORF">DC28_15285</name>
</gene>